<dbReference type="Proteomes" id="UP000034406">
    <property type="component" value="Unassembled WGS sequence"/>
</dbReference>
<keyword evidence="2 6" id="KW-0812">Transmembrane</keyword>
<comment type="caution">
    <text evidence="8">The sequence shown here is derived from an EMBL/GenBank/DDBJ whole genome shotgun (WGS) entry which is preliminary data.</text>
</comment>
<dbReference type="GO" id="GO:0016020">
    <property type="term" value="C:membrane"/>
    <property type="evidence" value="ECO:0007669"/>
    <property type="project" value="UniProtKB-SubCell"/>
</dbReference>
<keyword evidence="4 6" id="KW-0472">Membrane</keyword>
<dbReference type="GO" id="GO:0004252">
    <property type="term" value="F:serine-type endopeptidase activity"/>
    <property type="evidence" value="ECO:0007669"/>
    <property type="project" value="UniProtKB-UniRule"/>
</dbReference>
<comment type="subcellular location">
    <subcellularLocation>
        <location evidence="1">Membrane</location>
    </subcellularLocation>
</comment>
<evidence type="ECO:0000256" key="1">
    <source>
        <dbReference type="ARBA" id="ARBA00004370"/>
    </source>
</evidence>
<gene>
    <name evidence="8" type="ORF">US90_C0013G0008</name>
</gene>
<feature type="transmembrane region" description="Helical" evidence="6">
    <location>
        <begin position="182"/>
        <end position="201"/>
    </location>
</feature>
<dbReference type="GO" id="GO:0006465">
    <property type="term" value="P:signal peptide processing"/>
    <property type="evidence" value="ECO:0007669"/>
    <property type="project" value="UniProtKB-UniRule"/>
</dbReference>
<dbReference type="PATRIC" id="fig|1618490.4.peg.509"/>
<dbReference type="CDD" id="cd06530">
    <property type="entry name" value="S26_SPase_I"/>
    <property type="match status" value="1"/>
</dbReference>
<dbReference type="PRINTS" id="PR00728">
    <property type="entry name" value="SIGNALPTASE"/>
</dbReference>
<dbReference type="Pfam" id="PF10502">
    <property type="entry name" value="Peptidase_S26"/>
    <property type="match status" value="1"/>
</dbReference>
<feature type="domain" description="Peptidase S26" evidence="7">
    <location>
        <begin position="10"/>
        <end position="87"/>
    </location>
</feature>
<dbReference type="SUPFAM" id="SSF51306">
    <property type="entry name" value="LexA/Signal peptidase"/>
    <property type="match status" value="1"/>
</dbReference>
<evidence type="ECO:0000256" key="2">
    <source>
        <dbReference type="ARBA" id="ARBA00022692"/>
    </source>
</evidence>
<evidence type="ECO:0000256" key="5">
    <source>
        <dbReference type="NCBIfam" id="TIGR02228"/>
    </source>
</evidence>
<accession>A0A0G0JSR1</accession>
<protein>
    <recommendedName>
        <fullName evidence="5">Signal peptidase I</fullName>
        <ecNumber evidence="5">3.4.21.89</ecNumber>
    </recommendedName>
</protein>
<evidence type="ECO:0000256" key="6">
    <source>
        <dbReference type="SAM" id="Phobius"/>
    </source>
</evidence>
<feature type="transmembrane region" description="Helical" evidence="6">
    <location>
        <begin position="140"/>
        <end position="161"/>
    </location>
</feature>
<dbReference type="InterPro" id="IPR036286">
    <property type="entry name" value="LexA/Signal_pep-like_sf"/>
</dbReference>
<evidence type="ECO:0000256" key="4">
    <source>
        <dbReference type="ARBA" id="ARBA00023136"/>
    </source>
</evidence>
<dbReference type="EMBL" id="LBUT01000013">
    <property type="protein sequence ID" value="KKQ69667.1"/>
    <property type="molecule type" value="Genomic_DNA"/>
</dbReference>
<reference evidence="8 9" key="1">
    <citation type="journal article" date="2015" name="Nature">
        <title>rRNA introns, odd ribosomes, and small enigmatic genomes across a large radiation of phyla.</title>
        <authorList>
            <person name="Brown C.T."/>
            <person name="Hug L.A."/>
            <person name="Thomas B.C."/>
            <person name="Sharon I."/>
            <person name="Castelle C.J."/>
            <person name="Singh A."/>
            <person name="Wilkins M.J."/>
            <person name="Williams K.H."/>
            <person name="Banfield J.F."/>
        </authorList>
    </citation>
    <scope>NUCLEOTIDE SEQUENCE [LARGE SCALE GENOMIC DNA]</scope>
</reference>
<dbReference type="STRING" id="1618490.US90_C0013G0008"/>
<keyword evidence="3 6" id="KW-1133">Transmembrane helix</keyword>
<dbReference type="InterPro" id="IPR019533">
    <property type="entry name" value="Peptidase_S26"/>
</dbReference>
<organism evidence="8 9">
    <name type="scientific">Candidatus Shapirobacteria bacterium GW2011_GWE2_38_30</name>
    <dbReference type="NCBI Taxonomy" id="1618490"/>
    <lineage>
        <taxon>Bacteria</taxon>
        <taxon>Candidatus Shapironibacteriota</taxon>
    </lineage>
</organism>
<dbReference type="PANTHER" id="PTHR10806">
    <property type="entry name" value="SIGNAL PEPTIDASE COMPLEX CATALYTIC SUBUNIT SEC11"/>
    <property type="match status" value="1"/>
</dbReference>
<evidence type="ECO:0000256" key="3">
    <source>
        <dbReference type="ARBA" id="ARBA00022989"/>
    </source>
</evidence>
<evidence type="ECO:0000259" key="7">
    <source>
        <dbReference type="Pfam" id="PF10502"/>
    </source>
</evidence>
<dbReference type="EC" id="3.4.21.89" evidence="5"/>
<evidence type="ECO:0000313" key="8">
    <source>
        <dbReference type="EMBL" id="KKQ69667.1"/>
    </source>
</evidence>
<feature type="transmembrane region" description="Helical" evidence="6">
    <location>
        <begin position="12"/>
        <end position="31"/>
    </location>
</feature>
<sequence>MLKIILKIIEWLAFAGILILLFIVISPVLPFNNFAKSFIVVSGSMEPSIKTGSIAITRPIPPSQIKKGDIVAFTSPDNPKNTILHRIDSVKSTDPLIFLTKGDNNNAPDSWEVSSIAVIGSYVYSIPYLGNAASFIRQPLGFVLMIVVPALLFIFFQIFNINRAIDYEVNKKIEEKNRQNNFFSILIIALSVSSIIATSPIKNVNAFFSDTSQISGINLTTIIPTPTPTITPTATPTPKPTGYHCRFRDWHCNFGHHWFKDKFRAFLRKNHQYVKFHFYNFPKFGPKDYLNYELVYRSHDLEKGISGSFDLKNNSNLEIEQFLGTCSGTDCTPDFKSITSVTLSIKGEINSEAIELEGPVDFE</sequence>
<proteinExistence type="predicted"/>
<name>A0A0G0JSR1_9BACT</name>
<dbReference type="Gene3D" id="2.10.109.10">
    <property type="entry name" value="Umud Fragment, subunit A"/>
    <property type="match status" value="1"/>
</dbReference>
<dbReference type="PANTHER" id="PTHR10806:SF6">
    <property type="entry name" value="SIGNAL PEPTIDASE COMPLEX CATALYTIC SUBUNIT SEC11"/>
    <property type="match status" value="1"/>
</dbReference>
<dbReference type="InterPro" id="IPR001733">
    <property type="entry name" value="Peptidase_S26B"/>
</dbReference>
<dbReference type="AlphaFoldDB" id="A0A0G0JSR1"/>
<dbReference type="NCBIfam" id="TIGR02228">
    <property type="entry name" value="sigpep_I_arch"/>
    <property type="match status" value="1"/>
</dbReference>
<dbReference type="GO" id="GO:0009003">
    <property type="term" value="F:signal peptidase activity"/>
    <property type="evidence" value="ECO:0007669"/>
    <property type="project" value="UniProtKB-EC"/>
</dbReference>
<evidence type="ECO:0000313" key="9">
    <source>
        <dbReference type="Proteomes" id="UP000034406"/>
    </source>
</evidence>